<feature type="domain" description="HTH iclR-type" evidence="4">
    <location>
        <begin position="7"/>
        <end position="69"/>
    </location>
</feature>
<proteinExistence type="predicted"/>
<dbReference type="InterPro" id="IPR050707">
    <property type="entry name" value="HTH_MetabolicPath_Reg"/>
</dbReference>
<dbReference type="SUPFAM" id="SSF55781">
    <property type="entry name" value="GAF domain-like"/>
    <property type="match status" value="1"/>
</dbReference>
<dbReference type="Pfam" id="PF01614">
    <property type="entry name" value="IclR_C"/>
    <property type="match status" value="1"/>
</dbReference>
<gene>
    <name evidence="6" type="ORF">G4V63_10000</name>
</gene>
<accession>A0A7C9VK72</accession>
<dbReference type="SUPFAM" id="SSF46785">
    <property type="entry name" value="Winged helix' DNA-binding domain"/>
    <property type="match status" value="1"/>
</dbReference>
<dbReference type="InterPro" id="IPR005471">
    <property type="entry name" value="Tscrpt_reg_IclR_N"/>
</dbReference>
<organism evidence="6 7">
    <name type="scientific">Candidatus Afipia apatlaquensis</name>
    <dbReference type="NCBI Taxonomy" id="2712852"/>
    <lineage>
        <taxon>Bacteria</taxon>
        <taxon>Pseudomonadati</taxon>
        <taxon>Pseudomonadota</taxon>
        <taxon>Alphaproteobacteria</taxon>
        <taxon>Hyphomicrobiales</taxon>
        <taxon>Nitrobacteraceae</taxon>
        <taxon>Afipia</taxon>
    </lineage>
</organism>
<keyword evidence="2" id="KW-0238">DNA-binding</keyword>
<dbReference type="InterPro" id="IPR036390">
    <property type="entry name" value="WH_DNA-bd_sf"/>
</dbReference>
<dbReference type="Pfam" id="PF09339">
    <property type="entry name" value="HTH_IclR"/>
    <property type="match status" value="1"/>
</dbReference>
<evidence type="ECO:0000313" key="7">
    <source>
        <dbReference type="Proteomes" id="UP000480266"/>
    </source>
</evidence>
<dbReference type="AlphaFoldDB" id="A0A7C9VK72"/>
<dbReference type="PROSITE" id="PS51077">
    <property type="entry name" value="HTH_ICLR"/>
    <property type="match status" value="1"/>
</dbReference>
<dbReference type="Proteomes" id="UP000480266">
    <property type="component" value="Unassembled WGS sequence"/>
</dbReference>
<comment type="caution">
    <text evidence="6">The sequence shown here is derived from an EMBL/GenBank/DDBJ whole genome shotgun (WGS) entry which is preliminary data.</text>
</comment>
<dbReference type="GO" id="GO:0003677">
    <property type="term" value="F:DNA binding"/>
    <property type="evidence" value="ECO:0007669"/>
    <property type="project" value="UniProtKB-KW"/>
</dbReference>
<dbReference type="PANTHER" id="PTHR30136:SF24">
    <property type="entry name" value="HTH-TYPE TRANSCRIPTIONAL REPRESSOR ALLR"/>
    <property type="match status" value="1"/>
</dbReference>
<evidence type="ECO:0000256" key="2">
    <source>
        <dbReference type="ARBA" id="ARBA00023125"/>
    </source>
</evidence>
<dbReference type="EMBL" id="JAAMRR010000523">
    <property type="protein sequence ID" value="NGX95535.1"/>
    <property type="molecule type" value="Genomic_DNA"/>
</dbReference>
<dbReference type="InterPro" id="IPR029016">
    <property type="entry name" value="GAF-like_dom_sf"/>
</dbReference>
<feature type="domain" description="IclR-ED" evidence="5">
    <location>
        <begin position="70"/>
        <end position="253"/>
    </location>
</feature>
<dbReference type="Gene3D" id="1.10.10.10">
    <property type="entry name" value="Winged helix-like DNA-binding domain superfamily/Winged helix DNA-binding domain"/>
    <property type="match status" value="1"/>
</dbReference>
<evidence type="ECO:0000256" key="3">
    <source>
        <dbReference type="ARBA" id="ARBA00023163"/>
    </source>
</evidence>
<reference evidence="6" key="1">
    <citation type="submission" date="2020-02" db="EMBL/GenBank/DDBJ databases">
        <title>Draft genome sequence of Candidatus Afipia apatlaquensis IBT-C3, a potential strain for decolorization of textile dyes.</title>
        <authorList>
            <person name="Sanchez-Reyes A."/>
            <person name="Breton-Deval L."/>
            <person name="Mangelson H."/>
            <person name="Sanchez-Flores A."/>
        </authorList>
    </citation>
    <scope>NUCLEOTIDE SEQUENCE [LARGE SCALE GENOMIC DNA]</scope>
    <source>
        <strain evidence="6">IBT-C3</strain>
    </source>
</reference>
<dbReference type="SMART" id="SM00346">
    <property type="entry name" value="HTH_ICLR"/>
    <property type="match status" value="1"/>
</dbReference>
<dbReference type="GO" id="GO:0003700">
    <property type="term" value="F:DNA-binding transcription factor activity"/>
    <property type="evidence" value="ECO:0007669"/>
    <property type="project" value="TreeGrafter"/>
</dbReference>
<dbReference type="InterPro" id="IPR036388">
    <property type="entry name" value="WH-like_DNA-bd_sf"/>
</dbReference>
<keyword evidence="3" id="KW-0804">Transcription</keyword>
<keyword evidence="7" id="KW-1185">Reference proteome</keyword>
<sequence length="256" mass="28169">MTTQTTTTVSERALLLLEIIAKAEEPPTLNELIAMTELPKATTHRFVTLLEKLGFAQRTMDGKRYEVGHRLTALAVDAMRHSFQLAPRRAILSGLVKEVGETCNITMLDGAQLIYLDRVESDWPLQIRLKIGSRVPVHCTASGKLFLSLAPLSLRRALLRTHPLHKYTPHTIVDLAALETELDKIQETKIGTDNEEFIEGMTAVAVPVRDSKGNICATVAVHGPTSRLPLAQALALVPALERAANAIEQTFHDSDL</sequence>
<evidence type="ECO:0000259" key="4">
    <source>
        <dbReference type="PROSITE" id="PS51077"/>
    </source>
</evidence>
<evidence type="ECO:0000259" key="5">
    <source>
        <dbReference type="PROSITE" id="PS51078"/>
    </source>
</evidence>
<dbReference type="Gene3D" id="3.30.450.40">
    <property type="match status" value="1"/>
</dbReference>
<keyword evidence="1" id="KW-0805">Transcription regulation</keyword>
<protein>
    <submittedName>
        <fullName evidence="6">IclR family transcriptional regulator</fullName>
    </submittedName>
</protein>
<dbReference type="PANTHER" id="PTHR30136">
    <property type="entry name" value="HELIX-TURN-HELIX TRANSCRIPTIONAL REGULATOR, ICLR FAMILY"/>
    <property type="match status" value="1"/>
</dbReference>
<dbReference type="PROSITE" id="PS51078">
    <property type="entry name" value="ICLR_ED"/>
    <property type="match status" value="1"/>
</dbReference>
<evidence type="ECO:0000256" key="1">
    <source>
        <dbReference type="ARBA" id="ARBA00023015"/>
    </source>
</evidence>
<dbReference type="InterPro" id="IPR014757">
    <property type="entry name" value="Tscrpt_reg_IclR_C"/>
</dbReference>
<dbReference type="GO" id="GO:0045892">
    <property type="term" value="P:negative regulation of DNA-templated transcription"/>
    <property type="evidence" value="ECO:0007669"/>
    <property type="project" value="TreeGrafter"/>
</dbReference>
<evidence type="ECO:0000313" key="6">
    <source>
        <dbReference type="EMBL" id="NGX95535.1"/>
    </source>
</evidence>
<name>A0A7C9VK72_9BRAD</name>